<accession>A0A133S513</accession>
<dbReference type="GO" id="GO:0003677">
    <property type="term" value="F:DNA binding"/>
    <property type="evidence" value="ECO:0007669"/>
    <property type="project" value="InterPro"/>
</dbReference>
<dbReference type="Gene3D" id="1.10.260.40">
    <property type="entry name" value="lambda repressor-like DNA-binding domains"/>
    <property type="match status" value="1"/>
</dbReference>
<dbReference type="InterPro" id="IPR010982">
    <property type="entry name" value="Lambda_DNA-bd_dom_sf"/>
</dbReference>
<proteinExistence type="predicted"/>
<evidence type="ECO:0000313" key="2">
    <source>
        <dbReference type="EMBL" id="KXA64581.1"/>
    </source>
</evidence>
<dbReference type="InterPro" id="IPR001387">
    <property type="entry name" value="Cro/C1-type_HTH"/>
</dbReference>
<feature type="domain" description="HTH cro/C1-type" evidence="1">
    <location>
        <begin position="20"/>
        <end position="51"/>
    </location>
</feature>
<dbReference type="CDD" id="cd00093">
    <property type="entry name" value="HTH_XRE"/>
    <property type="match status" value="1"/>
</dbReference>
<dbReference type="SUPFAM" id="SSF47413">
    <property type="entry name" value="lambda repressor-like DNA-binding domains"/>
    <property type="match status" value="1"/>
</dbReference>
<evidence type="ECO:0000313" key="3">
    <source>
        <dbReference type="Proteomes" id="UP000070226"/>
    </source>
</evidence>
<reference evidence="2 3" key="1">
    <citation type="submission" date="2016-01" db="EMBL/GenBank/DDBJ databases">
        <authorList>
            <person name="Oliw E.H."/>
        </authorList>
    </citation>
    <scope>NUCLEOTIDE SEQUENCE [LARGE SCALE GENOMIC DNA]</scope>
    <source>
        <strain evidence="2 3">CMW7756B</strain>
    </source>
</reference>
<dbReference type="Proteomes" id="UP000070226">
    <property type="component" value="Unassembled WGS sequence"/>
</dbReference>
<dbReference type="STRING" id="39777.B7L28_06865"/>
<dbReference type="Pfam" id="PF01381">
    <property type="entry name" value="HTH_3"/>
    <property type="match status" value="1"/>
</dbReference>
<evidence type="ECO:0000259" key="1">
    <source>
        <dbReference type="PROSITE" id="PS50943"/>
    </source>
</evidence>
<dbReference type="PROSITE" id="PS50943">
    <property type="entry name" value="HTH_CROC1"/>
    <property type="match status" value="1"/>
</dbReference>
<sequence>MYNDRVIYIMEVIMYIGDIIKAFREEHQLSQETFAAKAGLTVSEINTLEQNFQDGSSTPVPVAIRQIKGIAQAMEQPMPVIMSQIPSDQQVVVNVVAESDQPHAK</sequence>
<organism evidence="2">
    <name type="scientific">Veillonella atypica</name>
    <dbReference type="NCBI Taxonomy" id="39777"/>
    <lineage>
        <taxon>Bacteria</taxon>
        <taxon>Bacillati</taxon>
        <taxon>Bacillota</taxon>
        <taxon>Negativicutes</taxon>
        <taxon>Veillonellales</taxon>
        <taxon>Veillonellaceae</taxon>
        <taxon>Veillonella</taxon>
    </lineage>
</organism>
<comment type="caution">
    <text evidence="2">The sequence shown here is derived from an EMBL/GenBank/DDBJ whole genome shotgun (WGS) entry which is preliminary data.</text>
</comment>
<dbReference type="AlphaFoldDB" id="A0A133S513"/>
<dbReference type="EMBL" id="LRQT01000023">
    <property type="protein sequence ID" value="KXA64581.1"/>
    <property type="molecule type" value="Genomic_DNA"/>
</dbReference>
<protein>
    <recommendedName>
        <fullName evidence="1">HTH cro/C1-type domain-containing protein</fullName>
    </recommendedName>
</protein>
<dbReference type="PATRIC" id="fig|39777.7.peg.891"/>
<name>A0A133S513_9FIRM</name>
<gene>
    <name evidence="2" type="ORF">HMPREF3233_00913</name>
</gene>